<reference evidence="2 3" key="1">
    <citation type="journal article" date="2019" name="Sci. Rep.">
        <title>Orb-weaving spider Araneus ventricosus genome elucidates the spidroin gene catalogue.</title>
        <authorList>
            <person name="Kono N."/>
            <person name="Nakamura H."/>
            <person name="Ohtoshi R."/>
            <person name="Moran D.A.P."/>
            <person name="Shinohara A."/>
            <person name="Yoshida Y."/>
            <person name="Fujiwara M."/>
            <person name="Mori M."/>
            <person name="Tomita M."/>
            <person name="Arakawa K."/>
        </authorList>
    </citation>
    <scope>NUCLEOTIDE SEQUENCE [LARGE SCALE GENOMIC DNA]</scope>
</reference>
<evidence type="ECO:0000313" key="3">
    <source>
        <dbReference type="Proteomes" id="UP000499080"/>
    </source>
</evidence>
<evidence type="ECO:0000313" key="2">
    <source>
        <dbReference type="EMBL" id="GBN59360.1"/>
    </source>
</evidence>
<feature type="compositionally biased region" description="Polar residues" evidence="1">
    <location>
        <begin position="84"/>
        <end position="115"/>
    </location>
</feature>
<dbReference type="EMBL" id="BGPR01219437">
    <property type="protein sequence ID" value="GBN59360.1"/>
    <property type="molecule type" value="Genomic_DNA"/>
</dbReference>
<sequence length="146" mass="16788">MTLVTRKIPREKKDFGRTTSKKTSIQQSNYTNTILIQLEFWIKSQESSDINLLSLEQNIKQITKEDALGLPVLVRNQKWPSQIHSKSSRLITGNTPNTFSEKDWSSNPAASINQMRKSSKERKSRGKLYTDKLIEIILKSETTFSN</sequence>
<name>A0A4Y2Q917_ARAVE</name>
<accession>A0A4Y2Q917</accession>
<dbReference type="AlphaFoldDB" id="A0A4Y2Q917"/>
<dbReference type="Proteomes" id="UP000499080">
    <property type="component" value="Unassembled WGS sequence"/>
</dbReference>
<protein>
    <submittedName>
        <fullName evidence="2">Uncharacterized protein</fullName>
    </submittedName>
</protein>
<gene>
    <name evidence="2" type="ORF">AVEN_147048_1</name>
</gene>
<feature type="region of interest" description="Disordered" evidence="1">
    <location>
        <begin position="1"/>
        <end position="21"/>
    </location>
</feature>
<organism evidence="2 3">
    <name type="scientific">Araneus ventricosus</name>
    <name type="common">Orbweaver spider</name>
    <name type="synonym">Epeira ventricosa</name>
    <dbReference type="NCBI Taxonomy" id="182803"/>
    <lineage>
        <taxon>Eukaryota</taxon>
        <taxon>Metazoa</taxon>
        <taxon>Ecdysozoa</taxon>
        <taxon>Arthropoda</taxon>
        <taxon>Chelicerata</taxon>
        <taxon>Arachnida</taxon>
        <taxon>Araneae</taxon>
        <taxon>Araneomorphae</taxon>
        <taxon>Entelegynae</taxon>
        <taxon>Araneoidea</taxon>
        <taxon>Araneidae</taxon>
        <taxon>Araneus</taxon>
    </lineage>
</organism>
<keyword evidence="3" id="KW-1185">Reference proteome</keyword>
<proteinExistence type="predicted"/>
<feature type="region of interest" description="Disordered" evidence="1">
    <location>
        <begin position="84"/>
        <end position="124"/>
    </location>
</feature>
<comment type="caution">
    <text evidence="2">The sequence shown here is derived from an EMBL/GenBank/DDBJ whole genome shotgun (WGS) entry which is preliminary data.</text>
</comment>
<evidence type="ECO:0000256" key="1">
    <source>
        <dbReference type="SAM" id="MobiDB-lite"/>
    </source>
</evidence>